<name>A0A370GZ26_9NOCA</name>
<evidence type="ECO:0000313" key="1">
    <source>
        <dbReference type="EMBL" id="RDI48895.1"/>
    </source>
</evidence>
<dbReference type="PANTHER" id="PTHR30283">
    <property type="entry name" value="PEROXIDE STRESS RESPONSE PROTEIN YAAA"/>
    <property type="match status" value="1"/>
</dbReference>
<dbReference type="GO" id="GO:0005829">
    <property type="term" value="C:cytosol"/>
    <property type="evidence" value="ECO:0007669"/>
    <property type="project" value="TreeGrafter"/>
</dbReference>
<evidence type="ECO:0008006" key="3">
    <source>
        <dbReference type="Google" id="ProtNLM"/>
    </source>
</evidence>
<proteinExistence type="predicted"/>
<dbReference type="RefSeq" id="WP_068013404.1">
    <property type="nucleotide sequence ID" value="NZ_QQAZ01000007.1"/>
</dbReference>
<sequence>MLVILPPSETKSDGGALGPLDLDELSLPQLNVVRDKLVTALSGLAADPEAARTALGLGKGAEPEIARNATLRSSPTRPALERYTGVLYDALDAGSFTKAQREKAYHRLAIGSALFGVVRAGDPIPAYRLSGGSKLPGMPTLSSLWKPVLAPALQAETAGRLVVDLRSGTYQQLGRIPGAVTATVLTERPDGSRTVVSHFNKHHKGLLARALVCGRAEPSDIRGLARVAEKAGLRVEIASSAELLILT</sequence>
<accession>A0A370GZ26</accession>
<keyword evidence="2" id="KW-1185">Reference proteome</keyword>
<evidence type="ECO:0000313" key="2">
    <source>
        <dbReference type="Proteomes" id="UP000255355"/>
    </source>
</evidence>
<dbReference type="PANTHER" id="PTHR30283:SF4">
    <property type="entry name" value="PEROXIDE STRESS RESISTANCE PROTEIN YAAA"/>
    <property type="match status" value="1"/>
</dbReference>
<gene>
    <name evidence="1" type="ORF">DFR68_10720</name>
</gene>
<dbReference type="EMBL" id="QQAZ01000007">
    <property type="protein sequence ID" value="RDI48895.1"/>
    <property type="molecule type" value="Genomic_DNA"/>
</dbReference>
<protein>
    <recommendedName>
        <fullName evidence="3">Peroxide stress protein YaaA</fullName>
    </recommendedName>
</protein>
<dbReference type="STRING" id="1210089.GCA_001613165_00510"/>
<dbReference type="Proteomes" id="UP000255355">
    <property type="component" value="Unassembled WGS sequence"/>
</dbReference>
<dbReference type="AlphaFoldDB" id="A0A370GZ26"/>
<dbReference type="InterPro" id="IPR005583">
    <property type="entry name" value="YaaA"/>
</dbReference>
<dbReference type="NCBIfam" id="NF002544">
    <property type="entry name" value="PRK02101.2-1"/>
    <property type="match status" value="1"/>
</dbReference>
<reference evidence="1 2" key="1">
    <citation type="submission" date="2018-07" db="EMBL/GenBank/DDBJ databases">
        <title>Genomic Encyclopedia of Type Strains, Phase IV (KMG-IV): sequencing the most valuable type-strain genomes for metagenomic binning, comparative biology and taxonomic classification.</title>
        <authorList>
            <person name="Goeker M."/>
        </authorList>
    </citation>
    <scope>NUCLEOTIDE SEQUENCE [LARGE SCALE GENOMIC DNA]</scope>
    <source>
        <strain evidence="1 2">DSM 44952</strain>
    </source>
</reference>
<dbReference type="GO" id="GO:0033194">
    <property type="term" value="P:response to hydroperoxide"/>
    <property type="evidence" value="ECO:0007669"/>
    <property type="project" value="TreeGrafter"/>
</dbReference>
<dbReference type="OrthoDB" id="3210767at2"/>
<organism evidence="1 2">
    <name type="scientific">Nocardia mexicana</name>
    <dbReference type="NCBI Taxonomy" id="279262"/>
    <lineage>
        <taxon>Bacteria</taxon>
        <taxon>Bacillati</taxon>
        <taxon>Actinomycetota</taxon>
        <taxon>Actinomycetes</taxon>
        <taxon>Mycobacteriales</taxon>
        <taxon>Nocardiaceae</taxon>
        <taxon>Nocardia</taxon>
    </lineage>
</organism>
<dbReference type="Pfam" id="PF03883">
    <property type="entry name" value="H2O2_YaaD"/>
    <property type="match status" value="1"/>
</dbReference>
<comment type="caution">
    <text evidence="1">The sequence shown here is derived from an EMBL/GenBank/DDBJ whole genome shotgun (WGS) entry which is preliminary data.</text>
</comment>